<organism evidence="6 7">
    <name type="scientific">Cardamine amara subsp. amara</name>
    <dbReference type="NCBI Taxonomy" id="228776"/>
    <lineage>
        <taxon>Eukaryota</taxon>
        <taxon>Viridiplantae</taxon>
        <taxon>Streptophyta</taxon>
        <taxon>Embryophyta</taxon>
        <taxon>Tracheophyta</taxon>
        <taxon>Spermatophyta</taxon>
        <taxon>Magnoliopsida</taxon>
        <taxon>eudicotyledons</taxon>
        <taxon>Gunneridae</taxon>
        <taxon>Pentapetalae</taxon>
        <taxon>rosids</taxon>
        <taxon>malvids</taxon>
        <taxon>Brassicales</taxon>
        <taxon>Brassicaceae</taxon>
        <taxon>Cardamineae</taxon>
        <taxon>Cardamine</taxon>
    </lineage>
</organism>
<keyword evidence="3" id="KW-0653">Protein transport</keyword>
<evidence type="ECO:0000259" key="5">
    <source>
        <dbReference type="Pfam" id="PF03081"/>
    </source>
</evidence>
<protein>
    <recommendedName>
        <fullName evidence="3">Exocyst subunit Exo70 family protein</fullName>
    </recommendedName>
</protein>
<evidence type="ECO:0000256" key="4">
    <source>
        <dbReference type="SAM" id="MobiDB-lite"/>
    </source>
</evidence>
<comment type="similarity">
    <text evidence="1 3">Belongs to the EXO70 family.</text>
</comment>
<gene>
    <name evidence="6" type="ORF">V5N11_010801</name>
</gene>
<evidence type="ECO:0000313" key="7">
    <source>
        <dbReference type="Proteomes" id="UP001558713"/>
    </source>
</evidence>
<name>A0ABD1BNX4_CARAN</name>
<dbReference type="SUPFAM" id="SSF74788">
    <property type="entry name" value="Cullin repeat-like"/>
    <property type="match status" value="1"/>
</dbReference>
<dbReference type="PANTHER" id="PTHR12542:SF129">
    <property type="entry name" value="EXOCYST SUBUNIT EXO70 FAMILY PROTEIN"/>
    <property type="match status" value="1"/>
</dbReference>
<dbReference type="AlphaFoldDB" id="A0ABD1BNX4"/>
<proteinExistence type="inferred from homology"/>
<keyword evidence="3" id="KW-0268">Exocytosis</keyword>
<sequence length="594" mass="67290">MSTPENRSGGSDVATFKTAEKIILRWDSATSEEAKENLIFQSGDREEVDRYLRAVDEVQRHISSISISDEVKAANSTIQIAMARLEDELRNILLSQTSTFEPDSLLLDSSLASSSSFASSLEEDNSVIDCDGNEEEQRIDLILPDGSDSGSSRLTRSRRSSSKSTSSIREIDLVSPEAVSDLRSIAQRMIEAGYSRECVQVYGNVRKSAMESIFKQLGIVRLGIGDVQRLDWETVELKIRRWIRAAKVCVRVVFASEKRLCEEIFDGIIEETCFMEIVKGSALQLFTFPEAISISRRSPEKLFKILDLHDALTDLLPDMEEIFDSSSSELILVQATEIQSRLAEAARGIITEFENAVFREPSVVPVPGGTIHPLTRYVMNYLNLISDYKQTLVDLIMSKPCPGLKCTNDPNKPDMDLTELEGCSPLSLHMIYTMVMLQFNLEEKSLHYKDEPLSHIFVMNNIHYIVEKVKSSPELRELIVDKYLRKLTGLFRQAATKYQRATWVRVLNSLRDEGLHVSGSFSSGVSRSALRERFKAFNTMFEEVHKVQSTWGHIESGRHPENYLKYSVEDLETAVLDFFEGYPTAPHLRRRSHQ</sequence>
<reference evidence="6 7" key="1">
    <citation type="submission" date="2024-04" db="EMBL/GenBank/DDBJ databases">
        <title>Genome assembly C_amara_ONT_v2.</title>
        <authorList>
            <person name="Yant L."/>
            <person name="Moore C."/>
            <person name="Slenker M."/>
        </authorList>
    </citation>
    <scope>NUCLEOTIDE SEQUENCE [LARGE SCALE GENOMIC DNA]</scope>
    <source>
        <tissue evidence="6">Leaf</tissue>
    </source>
</reference>
<keyword evidence="2 3" id="KW-0813">Transport</keyword>
<dbReference type="EMBL" id="JBANAX010000194">
    <property type="protein sequence ID" value="KAL1218916.1"/>
    <property type="molecule type" value="Genomic_DNA"/>
</dbReference>
<accession>A0ABD1BNX4</accession>
<dbReference type="PANTHER" id="PTHR12542">
    <property type="entry name" value="EXOCYST COMPLEX PROTEIN EXO70"/>
    <property type="match status" value="1"/>
</dbReference>
<dbReference type="Gene3D" id="1.20.1280.170">
    <property type="entry name" value="Exocyst complex component Exo70"/>
    <property type="match status" value="2"/>
</dbReference>
<dbReference type="Pfam" id="PF03081">
    <property type="entry name" value="Exo70_C"/>
    <property type="match status" value="1"/>
</dbReference>
<keyword evidence="7" id="KW-1185">Reference proteome</keyword>
<comment type="caution">
    <text evidence="6">The sequence shown here is derived from an EMBL/GenBank/DDBJ whole genome shotgun (WGS) entry which is preliminary data.</text>
</comment>
<feature type="region of interest" description="Disordered" evidence="4">
    <location>
        <begin position="142"/>
        <end position="163"/>
    </location>
</feature>
<dbReference type="GO" id="GO:0006887">
    <property type="term" value="P:exocytosis"/>
    <property type="evidence" value="ECO:0007669"/>
    <property type="project" value="UniProtKB-KW"/>
</dbReference>
<dbReference type="InterPro" id="IPR046364">
    <property type="entry name" value="Exo70_C"/>
</dbReference>
<dbReference type="InterPro" id="IPR016159">
    <property type="entry name" value="Cullin_repeat-like_dom_sf"/>
</dbReference>
<dbReference type="Pfam" id="PF20669">
    <property type="entry name" value="Exo70_N"/>
    <property type="match status" value="1"/>
</dbReference>
<dbReference type="Proteomes" id="UP001558713">
    <property type="component" value="Unassembled WGS sequence"/>
</dbReference>
<evidence type="ECO:0000313" key="6">
    <source>
        <dbReference type="EMBL" id="KAL1218916.1"/>
    </source>
</evidence>
<evidence type="ECO:0000256" key="2">
    <source>
        <dbReference type="ARBA" id="ARBA00022448"/>
    </source>
</evidence>
<dbReference type="GO" id="GO:0015031">
    <property type="term" value="P:protein transport"/>
    <property type="evidence" value="ECO:0007669"/>
    <property type="project" value="UniProtKB-KW"/>
</dbReference>
<comment type="function">
    <text evidence="3">Component of the exocyst complex.</text>
</comment>
<feature type="domain" description="Exocyst complex subunit Exo70 C-terminal" evidence="5">
    <location>
        <begin position="241"/>
        <end position="551"/>
    </location>
</feature>
<evidence type="ECO:0000256" key="1">
    <source>
        <dbReference type="ARBA" id="ARBA00006756"/>
    </source>
</evidence>
<feature type="compositionally biased region" description="Low complexity" evidence="4">
    <location>
        <begin position="145"/>
        <end position="154"/>
    </location>
</feature>
<evidence type="ECO:0000256" key="3">
    <source>
        <dbReference type="RuleBase" id="RU365026"/>
    </source>
</evidence>
<dbReference type="InterPro" id="IPR004140">
    <property type="entry name" value="Exo70"/>
</dbReference>